<dbReference type="EMBL" id="HF935279">
    <property type="protein sequence ID" value="CCX29570.1"/>
    <property type="molecule type" value="Genomic_DNA"/>
</dbReference>
<dbReference type="InterPro" id="IPR015943">
    <property type="entry name" value="WD40/YVTN_repeat-like_dom_sf"/>
</dbReference>
<feature type="region of interest" description="Disordered" evidence="1">
    <location>
        <begin position="505"/>
        <end position="578"/>
    </location>
</feature>
<protein>
    <submittedName>
        <fullName evidence="2">Uncharacterized protein</fullName>
    </submittedName>
</protein>
<evidence type="ECO:0000256" key="1">
    <source>
        <dbReference type="SAM" id="MobiDB-lite"/>
    </source>
</evidence>
<evidence type="ECO:0000313" key="2">
    <source>
        <dbReference type="EMBL" id="CCX29570.1"/>
    </source>
</evidence>
<dbReference type="Gene3D" id="2.130.10.10">
    <property type="entry name" value="YVTN repeat-like/Quinoprotein amine dehydrogenase"/>
    <property type="match status" value="1"/>
</dbReference>
<gene>
    <name evidence="2" type="ORF">PCON_05641</name>
</gene>
<keyword evidence="3" id="KW-1185">Reference proteome</keyword>
<evidence type="ECO:0000313" key="3">
    <source>
        <dbReference type="Proteomes" id="UP000018144"/>
    </source>
</evidence>
<dbReference type="Proteomes" id="UP000018144">
    <property type="component" value="Unassembled WGS sequence"/>
</dbReference>
<dbReference type="AlphaFoldDB" id="U4LJL8"/>
<sequence length="953" mass="104744">MVQVDCNFDPHMRQRENSFASFASNASIGTIPESCTPTSPRFYQPSETFPSSLRQENSYSSAVDEFWPCLRLHPAIDEVLIKLLDDLKGGRFTYTIAWQIMNIVDLNIVYRLSVSTSPSSPGEPSVGETLPQNALLTAGPVLDCVKYFCQQHVDHHIAPDCFMERGIQIRALVSCLSLLALMDPSHERKPRMSAELRRTIEDGITTFTADLNKSGGSAADKGDCEFMARYALNLLRGFPDDKRPAAKLADILMGVLFAAGMAYQYNGPGVIKQLKSAVSNIQPKLDNWHAEFDQLHHLTIIVLSWSLYYPPAQIEAKGIFRELCAALIASLRQKLRDRIHQLNEIGPSRSTKSAFLGKMVALFPSIDAKDTRVHITYGMMYLLGRLVERYMIEGGTSVLNDHEIVETRKYLISQCSKTGSKYAEIRFKAYEIIFTTLSPNPYFTDSLAVEEIRHYLITTERNLDSKELETHLQCIVERRRLIYNAISRLNLDTIKDLHQEYKRRKAVEGSHPVTPPIGPMASPPTLFAAPPMSRDASRESHGSASGHRHSLHPHDFPSGFFQTRPMPGSPQSSSRTDFGSIEADSWLEDPVPYPPENPVAVKSETVKIKGTYVCVRFSSTGNTLAVLSQHHIDVYNVSIILDEKGEKSMKLTAVTYFYDKTAAFIDISLTDTFLAVITRDVMLIHGFAGRRGVFTNRVPRGGNHLRYSSIAVSPSSDGGPAQIALGLLTHDKIAAIQVFTLSPTSESSGIRPKLSHTLETHPELSKNGWEPSTLHFSSGPHLLATCSHIGTILSWSLTHPSPLPSYTTTIPTNDNRGYGVAGVTSAVLFPSARYVLATTGSSTEPAVIKARSGSGKKPAMVTLGGIGCASHKAAISKNENAVVVISEGGRCWLYRLEAGERGFRVGEGGMLGEIRGGLGGDVVWGSEGIRAAWGRSTITVKGPRKRVVVGGWV</sequence>
<dbReference type="SUPFAM" id="SSF50978">
    <property type="entry name" value="WD40 repeat-like"/>
    <property type="match status" value="1"/>
</dbReference>
<accession>U4LJL8</accession>
<dbReference type="OrthoDB" id="5301262at2759"/>
<proteinExistence type="predicted"/>
<feature type="compositionally biased region" description="Pro residues" evidence="1">
    <location>
        <begin position="513"/>
        <end position="522"/>
    </location>
</feature>
<name>U4LJL8_PYROM</name>
<dbReference type="InterPro" id="IPR036322">
    <property type="entry name" value="WD40_repeat_dom_sf"/>
</dbReference>
<reference evidence="2 3" key="1">
    <citation type="journal article" date="2013" name="PLoS Genet.">
        <title>The genome and development-dependent transcriptomes of Pyronema confluens: a window into fungal evolution.</title>
        <authorList>
            <person name="Traeger S."/>
            <person name="Altegoer F."/>
            <person name="Freitag M."/>
            <person name="Gabaldon T."/>
            <person name="Kempken F."/>
            <person name="Kumar A."/>
            <person name="Marcet-Houben M."/>
            <person name="Poggeler S."/>
            <person name="Stajich J.E."/>
            <person name="Nowrousian M."/>
        </authorList>
    </citation>
    <scope>NUCLEOTIDE SEQUENCE [LARGE SCALE GENOMIC DNA]</scope>
    <source>
        <strain evidence="3">CBS 100304</strain>
        <tissue evidence="2">Vegetative mycelium</tissue>
    </source>
</reference>
<organism evidence="2 3">
    <name type="scientific">Pyronema omphalodes (strain CBS 100304)</name>
    <name type="common">Pyronema confluens</name>
    <dbReference type="NCBI Taxonomy" id="1076935"/>
    <lineage>
        <taxon>Eukaryota</taxon>
        <taxon>Fungi</taxon>
        <taxon>Dikarya</taxon>
        <taxon>Ascomycota</taxon>
        <taxon>Pezizomycotina</taxon>
        <taxon>Pezizomycetes</taxon>
        <taxon>Pezizales</taxon>
        <taxon>Pyronemataceae</taxon>
        <taxon>Pyronema</taxon>
    </lineage>
</organism>